<evidence type="ECO:0008006" key="3">
    <source>
        <dbReference type="Google" id="ProtNLM"/>
    </source>
</evidence>
<dbReference type="KEGG" id="ial:IALB_2186"/>
<dbReference type="InterPro" id="IPR012349">
    <property type="entry name" value="Split_barrel_FMN-bd"/>
</dbReference>
<dbReference type="SUPFAM" id="SSF50475">
    <property type="entry name" value="FMN-binding split barrel"/>
    <property type="match status" value="1"/>
</dbReference>
<sequence length="150" mass="17436">MQRHQIVIRDIKEIEKDINDAMAGVASMLLDTERIYQIPTNFVYLDKNIFVYLDKNEEAFESIKFNSPASFSIVKSEKQGGKEITYRLKSITINGEIRIVDEQKIIDQIKEMYRLKYSSRLSSDDYEVPENFIVCIIDTSEIKALIEEGN</sequence>
<dbReference type="EMBL" id="CP003418">
    <property type="protein sequence ID" value="AFH49891.1"/>
    <property type="molecule type" value="Genomic_DNA"/>
</dbReference>
<proteinExistence type="predicted"/>
<dbReference type="STRING" id="945713.IALB_2186"/>
<accession>I0ALN4</accession>
<organism evidence="1 2">
    <name type="scientific">Ignavibacterium album (strain DSM 19864 / JCM 16511 / NBRC 101810 / Mat9-16)</name>
    <dbReference type="NCBI Taxonomy" id="945713"/>
    <lineage>
        <taxon>Bacteria</taxon>
        <taxon>Pseudomonadati</taxon>
        <taxon>Ignavibacteriota</taxon>
        <taxon>Ignavibacteria</taxon>
        <taxon>Ignavibacteriales</taxon>
        <taxon>Ignavibacteriaceae</taxon>
        <taxon>Ignavibacterium</taxon>
    </lineage>
</organism>
<evidence type="ECO:0000313" key="1">
    <source>
        <dbReference type="EMBL" id="AFH49891.1"/>
    </source>
</evidence>
<dbReference type="Gene3D" id="2.30.110.10">
    <property type="entry name" value="Electron Transport, Fmn-binding Protein, Chain A"/>
    <property type="match status" value="1"/>
</dbReference>
<reference evidence="1 2" key="1">
    <citation type="journal article" date="2012" name="Front. Microbiol.">
        <title>Complete genome of Ignavibacterium album, a metabolically versatile, flagellated, facultative anaerobe from the phylum Chlorobi.</title>
        <authorList>
            <person name="Liu Z."/>
            <person name="Frigaard N.-U."/>
            <person name="Vogl K."/>
            <person name="Iino T."/>
            <person name="Ohkuma M."/>
            <person name="Overmann J."/>
            <person name="Bryant D.A."/>
        </authorList>
    </citation>
    <scope>NUCLEOTIDE SEQUENCE [LARGE SCALE GENOMIC DNA]</scope>
    <source>
        <strain evidence="2">DSM 19864 / JCM 16511 / NBRC 101810 / Mat9-16</strain>
    </source>
</reference>
<dbReference type="AlphaFoldDB" id="I0ALN4"/>
<name>I0ALN4_IGNAJ</name>
<dbReference type="HOGENOM" id="CLU_1738082_0_0_10"/>
<dbReference type="RefSeq" id="WP_014561040.1">
    <property type="nucleotide sequence ID" value="NC_017464.1"/>
</dbReference>
<dbReference type="OrthoDB" id="9794935at2"/>
<keyword evidence="2" id="KW-1185">Reference proteome</keyword>
<dbReference type="eggNOG" id="COG3467">
    <property type="taxonomic scope" value="Bacteria"/>
</dbReference>
<gene>
    <name evidence="1" type="ordered locus">IALB_2186</name>
</gene>
<protein>
    <recommendedName>
        <fullName evidence="3">Pyridoxamine 5'-phosphate oxidase putative domain-containing protein</fullName>
    </recommendedName>
</protein>
<evidence type="ECO:0000313" key="2">
    <source>
        <dbReference type="Proteomes" id="UP000007394"/>
    </source>
</evidence>
<dbReference type="Proteomes" id="UP000007394">
    <property type="component" value="Chromosome"/>
</dbReference>